<accession>A0A2H5SBX4</accession>
<sequence length="332" mass="37724">MTQQLPQLPSIQRVFLESIVSSSDPEGRFVEVNGVQAFYKLVIPASHRQLIQKKQLVPNEPNKPVILLLHQILGNQYTWRHLMQPLADATGCHVIAYDRITFGFTERPTQWEEGKNPYTQEASVEFALQFVNNLGYGEKKIVFVGVSAGAAISCTIAIRYPHLVHSLCLLGPSISPDDQGPPPIGRHILGSAPGRLFLKAALYRYLPLTTLYHDPDSIPDWETVVKPNYRVPLTLPNFYESLSWLMKYFVPLEILPHKRYLAQVPMLYISGDDDKYLHIDKHREIFDDIISVAPSDAKIEFKVIQNCGHLPQDEKPQEVLDSIINFLYRVGI</sequence>
<reference evidence="2 3" key="1">
    <citation type="journal article" date="2013" name="Proc. Natl. Acad. Sci. U.S.A.">
        <title>Genome of an arbuscular mycorrhizal fungus provides insight into the oldest plant symbiosis.</title>
        <authorList>
            <person name="Tisserant E."/>
            <person name="Malbreil M."/>
            <person name="Kuo A."/>
            <person name="Kohler A."/>
            <person name="Symeonidi A."/>
            <person name="Balestrini R."/>
            <person name="Charron P."/>
            <person name="Duensing N."/>
            <person name="Frei Dit Frey N."/>
            <person name="Gianinazzi-Pearson V."/>
            <person name="Gilbert L.B."/>
            <person name="Handa Y."/>
            <person name="Herr J.R."/>
            <person name="Hijri M."/>
            <person name="Koul R."/>
            <person name="Kawaguchi M."/>
            <person name="Krajinski F."/>
            <person name="Lammers P.J."/>
            <person name="Masclaux F.G."/>
            <person name="Murat C."/>
            <person name="Morin E."/>
            <person name="Ndikumana S."/>
            <person name="Pagni M."/>
            <person name="Petitpierre D."/>
            <person name="Requena N."/>
            <person name="Rosikiewicz P."/>
            <person name="Riley R."/>
            <person name="Saito K."/>
            <person name="San Clemente H."/>
            <person name="Shapiro H."/>
            <person name="van Tuinen D."/>
            <person name="Becard G."/>
            <person name="Bonfante P."/>
            <person name="Paszkowski U."/>
            <person name="Shachar-Hill Y.Y."/>
            <person name="Tuskan G.A."/>
            <person name="Young P.W."/>
            <person name="Sanders I.R."/>
            <person name="Henrissat B."/>
            <person name="Rensing S.A."/>
            <person name="Grigoriev I.V."/>
            <person name="Corradi N."/>
            <person name="Roux C."/>
            <person name="Martin F."/>
        </authorList>
    </citation>
    <scope>NUCLEOTIDE SEQUENCE [LARGE SCALE GENOMIC DNA]</scope>
    <source>
        <strain evidence="2 3">DAOM 197198</strain>
    </source>
</reference>
<dbReference type="InterPro" id="IPR000073">
    <property type="entry name" value="AB_hydrolase_1"/>
</dbReference>
<evidence type="ECO:0000313" key="3">
    <source>
        <dbReference type="Proteomes" id="UP000018888"/>
    </source>
</evidence>
<dbReference type="VEuPathDB" id="FungiDB:RhiirFUN_006269"/>
<evidence type="ECO:0000313" key="2">
    <source>
        <dbReference type="EMBL" id="POG67768.1"/>
    </source>
</evidence>
<dbReference type="InterPro" id="IPR000639">
    <property type="entry name" value="Epox_hydrolase-like"/>
</dbReference>
<keyword evidence="3" id="KW-1185">Reference proteome</keyword>
<dbReference type="GO" id="GO:0016787">
    <property type="term" value="F:hydrolase activity"/>
    <property type="evidence" value="ECO:0007669"/>
    <property type="project" value="UniProtKB-KW"/>
</dbReference>
<organism evidence="2 3">
    <name type="scientific">Rhizophagus irregularis (strain DAOM 181602 / DAOM 197198 / MUCL 43194)</name>
    <name type="common">Arbuscular mycorrhizal fungus</name>
    <name type="synonym">Glomus intraradices</name>
    <dbReference type="NCBI Taxonomy" id="747089"/>
    <lineage>
        <taxon>Eukaryota</taxon>
        <taxon>Fungi</taxon>
        <taxon>Fungi incertae sedis</taxon>
        <taxon>Mucoromycota</taxon>
        <taxon>Glomeromycotina</taxon>
        <taxon>Glomeromycetes</taxon>
        <taxon>Glomerales</taxon>
        <taxon>Glomeraceae</taxon>
        <taxon>Rhizophagus</taxon>
    </lineage>
</organism>
<dbReference type="PANTHER" id="PTHR43689">
    <property type="entry name" value="HYDROLASE"/>
    <property type="match status" value="1"/>
</dbReference>
<dbReference type="PRINTS" id="PR00111">
    <property type="entry name" value="ABHYDROLASE"/>
</dbReference>
<dbReference type="PANTHER" id="PTHR43689:SF8">
    <property type="entry name" value="ALPHA_BETA-HYDROLASES SUPERFAMILY PROTEIN"/>
    <property type="match status" value="1"/>
</dbReference>
<comment type="caution">
    <text evidence="2">The sequence shown here is derived from an EMBL/GenBank/DDBJ whole genome shotgun (WGS) entry which is preliminary data.</text>
</comment>
<dbReference type="SMR" id="A0A2H5SBX4"/>
<evidence type="ECO:0000259" key="1">
    <source>
        <dbReference type="Pfam" id="PF00561"/>
    </source>
</evidence>
<dbReference type="InterPro" id="IPR029058">
    <property type="entry name" value="AB_hydrolase_fold"/>
</dbReference>
<dbReference type="STRING" id="747089.A0A2H5SBX4"/>
<dbReference type="PRINTS" id="PR00412">
    <property type="entry name" value="EPOXHYDRLASE"/>
</dbReference>
<proteinExistence type="predicted"/>
<name>A0A2H5SBX4_RHIID</name>
<feature type="domain" description="AB hydrolase-1" evidence="1">
    <location>
        <begin position="64"/>
        <end position="176"/>
    </location>
</feature>
<reference evidence="2 3" key="2">
    <citation type="journal article" date="2018" name="New Phytol.">
        <title>High intraspecific genome diversity in the model arbuscular mycorrhizal symbiont Rhizophagus irregularis.</title>
        <authorList>
            <person name="Chen E.C.H."/>
            <person name="Morin E."/>
            <person name="Beaudet D."/>
            <person name="Noel J."/>
            <person name="Yildirir G."/>
            <person name="Ndikumana S."/>
            <person name="Charron P."/>
            <person name="St-Onge C."/>
            <person name="Giorgi J."/>
            <person name="Kruger M."/>
            <person name="Marton T."/>
            <person name="Ropars J."/>
            <person name="Grigoriev I.V."/>
            <person name="Hainaut M."/>
            <person name="Henrissat B."/>
            <person name="Roux C."/>
            <person name="Martin F."/>
            <person name="Corradi N."/>
        </authorList>
    </citation>
    <scope>NUCLEOTIDE SEQUENCE [LARGE SCALE GENOMIC DNA]</scope>
    <source>
        <strain evidence="2 3">DAOM 197198</strain>
    </source>
</reference>
<dbReference type="SUPFAM" id="SSF53474">
    <property type="entry name" value="alpha/beta-Hydrolases"/>
    <property type="match status" value="1"/>
</dbReference>
<protein>
    <submittedName>
        <fullName evidence="2">Alpha/Beta hydrolase protein</fullName>
    </submittedName>
</protein>
<dbReference type="Gene3D" id="3.40.50.1820">
    <property type="entry name" value="alpha/beta hydrolase"/>
    <property type="match status" value="1"/>
</dbReference>
<keyword evidence="2" id="KW-0378">Hydrolase</keyword>
<dbReference type="EMBL" id="AUPC02000165">
    <property type="protein sequence ID" value="POG67768.1"/>
    <property type="molecule type" value="Genomic_DNA"/>
</dbReference>
<dbReference type="Pfam" id="PF00561">
    <property type="entry name" value="Abhydrolase_1"/>
    <property type="match status" value="1"/>
</dbReference>
<dbReference type="Proteomes" id="UP000018888">
    <property type="component" value="Unassembled WGS sequence"/>
</dbReference>
<dbReference type="AlphaFoldDB" id="A0A2H5SBX4"/>
<gene>
    <name evidence="2" type="ORF">GLOIN_2v1644448</name>
</gene>